<dbReference type="Proteomes" id="UP001187682">
    <property type="component" value="Unassembled WGS sequence"/>
</dbReference>
<sequence>MILRSRSSRAPTWLKGVCIFVAVFVTHSVWGRGAFDRHIHRISASDRPWALSEGDLPDASAAAICRRQGWSPFVPRAGAERRKVYDLIMVNNEVDWLEIRLNTTFDYVDYFVVVEAGKTFTGHPKPMAIRDNMDRLARYKSKLIYHELEYPPNFDPPRTWDREDLQRDATFTQVLPRLKGEQVPTLGDVLVVADVDEIVRPETLTTLRHCEFPRRLTLRSQFYYYSYQFRHRVRDWPHPEATFFDGRSTVLPTNLRNGDGGLQPLIYWDKADMENAGWHCSSCFRTLEELLDKMGSFSHTWMNRKKYRDPQRIVDRISQGRDIWDRKGEEFDRVEGNSDVPSFVLESERFRYLLGPGENGAVFEDYP</sequence>
<proteinExistence type="predicted"/>
<evidence type="ECO:0000313" key="2">
    <source>
        <dbReference type="Proteomes" id="UP001187682"/>
    </source>
</evidence>
<dbReference type="GO" id="GO:0006044">
    <property type="term" value="P:N-acetylglucosamine metabolic process"/>
    <property type="evidence" value="ECO:0007669"/>
    <property type="project" value="TreeGrafter"/>
</dbReference>
<comment type="caution">
    <text evidence="1">The sequence shown here is derived from an EMBL/GenBank/DDBJ whole genome shotgun (WGS) entry which is preliminary data.</text>
</comment>
<dbReference type="GO" id="GO:0003830">
    <property type="term" value="F:beta-1,4-mannosylglycoprotein 4-beta-N-acetylglucosaminyltransferase activity"/>
    <property type="evidence" value="ECO:0007669"/>
    <property type="project" value="InterPro"/>
</dbReference>
<organism evidence="1 2">
    <name type="scientific">Cephalotrichum gorgonifer</name>
    <dbReference type="NCBI Taxonomy" id="2041049"/>
    <lineage>
        <taxon>Eukaryota</taxon>
        <taxon>Fungi</taxon>
        <taxon>Dikarya</taxon>
        <taxon>Ascomycota</taxon>
        <taxon>Pezizomycotina</taxon>
        <taxon>Sordariomycetes</taxon>
        <taxon>Hypocreomycetidae</taxon>
        <taxon>Microascales</taxon>
        <taxon>Microascaceae</taxon>
        <taxon>Cephalotrichum</taxon>
    </lineage>
</organism>
<gene>
    <name evidence="1" type="ORF">DNG_00047</name>
</gene>
<dbReference type="Pfam" id="PF04724">
    <property type="entry name" value="Glyco_transf_17"/>
    <property type="match status" value="1"/>
</dbReference>
<evidence type="ECO:0000313" key="1">
    <source>
        <dbReference type="EMBL" id="SPN96521.1"/>
    </source>
</evidence>
<accession>A0AAE8SQT2</accession>
<dbReference type="AlphaFoldDB" id="A0AAE8SQT2"/>
<dbReference type="PANTHER" id="PTHR12224:SF0">
    <property type="entry name" value="BETA-1,4-MANNOSYL-GLYCOPROTEIN 4-BETA-N-ACETYLGLUCOSAMINYLTRANSFERASE"/>
    <property type="match status" value="1"/>
</dbReference>
<reference evidence="1" key="1">
    <citation type="submission" date="2018-03" db="EMBL/GenBank/DDBJ databases">
        <authorList>
            <person name="Guldener U."/>
        </authorList>
    </citation>
    <scope>NUCLEOTIDE SEQUENCE</scope>
</reference>
<keyword evidence="2" id="KW-1185">Reference proteome</keyword>
<dbReference type="EMBL" id="ONZQ02000001">
    <property type="protein sequence ID" value="SPN96521.1"/>
    <property type="molecule type" value="Genomic_DNA"/>
</dbReference>
<dbReference type="PANTHER" id="PTHR12224">
    <property type="entry name" value="BETA-1,4-MANNOSYL-GLYCOPROTEIN BETA-1,4-N-ACETYLGLUCOSAMINYL-TRANSFERASE"/>
    <property type="match status" value="1"/>
</dbReference>
<protein>
    <submittedName>
        <fullName evidence="1">Related to beta-1,4-mannosyl-glycoprotein 4-beta-N-acetylglucosaminyltransferase</fullName>
    </submittedName>
</protein>
<dbReference type="InterPro" id="IPR006813">
    <property type="entry name" value="Glyco_trans_17"/>
</dbReference>
<dbReference type="GO" id="GO:0016020">
    <property type="term" value="C:membrane"/>
    <property type="evidence" value="ECO:0007669"/>
    <property type="project" value="InterPro"/>
</dbReference>
<name>A0AAE8SQT2_9PEZI</name>